<evidence type="ECO:0000256" key="6">
    <source>
        <dbReference type="ARBA" id="ARBA00024378"/>
    </source>
</evidence>
<feature type="region of interest" description="Disordered" evidence="7">
    <location>
        <begin position="1"/>
        <end position="43"/>
    </location>
</feature>
<keyword evidence="2" id="KW-0963">Cytoplasm</keyword>
<dbReference type="FunFam" id="1.20.5.190:FF:000062">
    <property type="entry name" value="IQ-domain 11"/>
    <property type="match status" value="1"/>
</dbReference>
<dbReference type="PANTHER" id="PTHR32295">
    <property type="entry name" value="IQ-DOMAIN 5-RELATED"/>
    <property type="match status" value="1"/>
</dbReference>
<dbReference type="PANTHER" id="PTHR32295:SF244">
    <property type="entry name" value="PROTEIN IQ-DOMAIN 14-LIKE"/>
    <property type="match status" value="1"/>
</dbReference>
<keyword evidence="4" id="KW-0112">Calmodulin-binding</keyword>
<evidence type="ECO:0000259" key="8">
    <source>
        <dbReference type="Pfam" id="PF13178"/>
    </source>
</evidence>
<evidence type="ECO:0000313" key="10">
    <source>
        <dbReference type="Proteomes" id="UP001159364"/>
    </source>
</evidence>
<feature type="region of interest" description="Disordered" evidence="7">
    <location>
        <begin position="359"/>
        <end position="385"/>
    </location>
</feature>
<proteinExistence type="inferred from homology"/>
<evidence type="ECO:0000256" key="3">
    <source>
        <dbReference type="ARBA" id="ARBA00022737"/>
    </source>
</evidence>
<comment type="caution">
    <text evidence="9">The sequence shown here is derived from an EMBL/GenBank/DDBJ whole genome shotgun (WGS) entry which is preliminary data.</text>
</comment>
<evidence type="ECO:0000256" key="7">
    <source>
        <dbReference type="SAM" id="MobiDB-lite"/>
    </source>
</evidence>
<dbReference type="Pfam" id="PF13178">
    <property type="entry name" value="DUF4005"/>
    <property type="match status" value="1"/>
</dbReference>
<comment type="subunit">
    <text evidence="6">Binds to multiple calmodulin (CaM) in the presence of Ca(2+) and CaM-like proteins.</text>
</comment>
<reference evidence="9 10" key="1">
    <citation type="submission" date="2021-09" db="EMBL/GenBank/DDBJ databases">
        <title>Genomic insights and catalytic innovation underlie evolution of tropane alkaloids biosynthesis.</title>
        <authorList>
            <person name="Wang Y.-J."/>
            <person name="Tian T."/>
            <person name="Huang J.-P."/>
            <person name="Huang S.-X."/>
        </authorList>
    </citation>
    <scope>NUCLEOTIDE SEQUENCE [LARGE SCALE GENOMIC DNA]</scope>
    <source>
        <strain evidence="9">KIB-2018</strain>
        <tissue evidence="9">Leaf</tissue>
    </source>
</reference>
<feature type="compositionally biased region" description="Basic residues" evidence="7">
    <location>
        <begin position="371"/>
        <end position="385"/>
    </location>
</feature>
<dbReference type="Proteomes" id="UP001159364">
    <property type="component" value="Linkage Group LG05"/>
</dbReference>
<dbReference type="GO" id="GO:0005516">
    <property type="term" value="F:calmodulin binding"/>
    <property type="evidence" value="ECO:0007669"/>
    <property type="project" value="UniProtKB-KW"/>
</dbReference>
<evidence type="ECO:0000313" key="9">
    <source>
        <dbReference type="EMBL" id="KAJ8764922.1"/>
    </source>
</evidence>
<organism evidence="9 10">
    <name type="scientific">Erythroxylum novogranatense</name>
    <dbReference type="NCBI Taxonomy" id="1862640"/>
    <lineage>
        <taxon>Eukaryota</taxon>
        <taxon>Viridiplantae</taxon>
        <taxon>Streptophyta</taxon>
        <taxon>Embryophyta</taxon>
        <taxon>Tracheophyta</taxon>
        <taxon>Spermatophyta</taxon>
        <taxon>Magnoliopsida</taxon>
        <taxon>eudicotyledons</taxon>
        <taxon>Gunneridae</taxon>
        <taxon>Pentapetalae</taxon>
        <taxon>rosids</taxon>
        <taxon>fabids</taxon>
        <taxon>Malpighiales</taxon>
        <taxon>Erythroxylaceae</taxon>
        <taxon>Erythroxylum</taxon>
    </lineage>
</organism>
<evidence type="ECO:0000256" key="1">
    <source>
        <dbReference type="ARBA" id="ARBA00004496"/>
    </source>
</evidence>
<gene>
    <name evidence="9" type="ORF">K2173_010387</name>
</gene>
<protein>
    <recommendedName>
        <fullName evidence="8">DUF4005 domain-containing protein</fullName>
    </recommendedName>
</protein>
<dbReference type="InterPro" id="IPR000048">
    <property type="entry name" value="IQ_motif_EF-hand-BS"/>
</dbReference>
<evidence type="ECO:0000256" key="2">
    <source>
        <dbReference type="ARBA" id="ARBA00022490"/>
    </source>
</evidence>
<dbReference type="Pfam" id="PF00612">
    <property type="entry name" value="IQ"/>
    <property type="match status" value="2"/>
</dbReference>
<feature type="compositionally biased region" description="Polar residues" evidence="7">
    <location>
        <begin position="359"/>
        <end position="370"/>
    </location>
</feature>
<dbReference type="SMART" id="SM00015">
    <property type="entry name" value="IQ"/>
    <property type="match status" value="2"/>
</dbReference>
<dbReference type="GO" id="GO:0005737">
    <property type="term" value="C:cytoplasm"/>
    <property type="evidence" value="ECO:0007669"/>
    <property type="project" value="UniProtKB-SubCell"/>
</dbReference>
<dbReference type="AlphaFoldDB" id="A0AAV8TDI4"/>
<feature type="compositionally biased region" description="Basic and acidic residues" evidence="7">
    <location>
        <begin position="20"/>
        <end position="43"/>
    </location>
</feature>
<dbReference type="Gene3D" id="1.20.5.190">
    <property type="match status" value="1"/>
</dbReference>
<sequence>MKKNTDTSWLTLVKRALKSPTKEKEKSSRRRDDHNQLEEEGKMREKRRWLFSRKINQVQRCAAKTTTTNTTSPTDANLVEEQGHAIAVAASEAVAVTSQAEVQIIREQWAAVVIQTGFRGYLARRALGALKGLVKLQALVRGHNVRNQAKLTLKCMQTLVRVQDRVRDQRARLSHEGSRKSIFTEINGLWDSKYLQDIRERKSIIEAMVENRKEAAFKRERALAYAFSSQIWRSETGRKASAGSEKELEEKTGWPDRRMAAKQCEISNRASTDIKTIERRYRYQNHPTPTPYSVASPLHMFTPSPCRSRIKPLQVRSASPRLTKEEKHCYSHSPSFGYRQHSINNPANIAVPNYMASTESAKARIRSQSAPKHRPSTPEKAKKRLYYPPPEPLGCSLRSPSFKSLPCGHVGIQHLSNCHTLSLPATGGEISPSSRTDLKWLDY</sequence>
<name>A0AAV8TDI4_9ROSI</name>
<dbReference type="PROSITE" id="PS50096">
    <property type="entry name" value="IQ"/>
    <property type="match status" value="2"/>
</dbReference>
<dbReference type="InterPro" id="IPR025064">
    <property type="entry name" value="DUF4005"/>
</dbReference>
<feature type="compositionally biased region" description="Polar residues" evidence="7">
    <location>
        <begin position="1"/>
        <end position="10"/>
    </location>
</feature>
<keyword evidence="10" id="KW-1185">Reference proteome</keyword>
<dbReference type="EMBL" id="JAIWQS010000005">
    <property type="protein sequence ID" value="KAJ8764922.1"/>
    <property type="molecule type" value="Genomic_DNA"/>
</dbReference>
<evidence type="ECO:0000256" key="4">
    <source>
        <dbReference type="ARBA" id="ARBA00022860"/>
    </source>
</evidence>
<comment type="subcellular location">
    <subcellularLocation>
        <location evidence="1">Cytoplasm</location>
    </subcellularLocation>
</comment>
<feature type="domain" description="DUF4005" evidence="8">
    <location>
        <begin position="319"/>
        <end position="385"/>
    </location>
</feature>
<keyword evidence="3" id="KW-0677">Repeat</keyword>
<evidence type="ECO:0000256" key="5">
    <source>
        <dbReference type="ARBA" id="ARBA00024341"/>
    </source>
</evidence>
<comment type="similarity">
    <text evidence="5">Belongs to the IQD family.</text>
</comment>
<accession>A0AAV8TDI4</accession>